<dbReference type="GO" id="GO:0016020">
    <property type="term" value="C:membrane"/>
    <property type="evidence" value="ECO:0007669"/>
    <property type="project" value="UniProtKB-SubCell"/>
</dbReference>
<dbReference type="HAMAP" id="MF_03057">
    <property type="entry name" value="SDHAF2"/>
    <property type="match status" value="1"/>
</dbReference>
<keyword evidence="6 9" id="KW-0472">Membrane</keyword>
<dbReference type="PANTHER" id="PTHR12469:SF2">
    <property type="entry name" value="SUCCINATE DEHYDROGENASE ASSEMBLY FACTOR 2, MITOCHONDRIAL"/>
    <property type="match status" value="1"/>
</dbReference>
<evidence type="ECO:0000256" key="4">
    <source>
        <dbReference type="ARBA" id="ARBA00022989"/>
    </source>
</evidence>
<evidence type="ECO:0000259" key="10">
    <source>
        <dbReference type="Pfam" id="PF05154"/>
    </source>
</evidence>
<feature type="transmembrane region" description="Helical" evidence="9">
    <location>
        <begin position="276"/>
        <end position="295"/>
    </location>
</feature>
<proteinExistence type="inferred from homology"/>
<dbReference type="STRING" id="6293.A0A1I8EKX0"/>
<evidence type="ECO:0000256" key="3">
    <source>
        <dbReference type="ARBA" id="ARBA00022692"/>
    </source>
</evidence>
<dbReference type="FunFam" id="1.10.150.250:FF:000002">
    <property type="entry name" value="Succinate dehydrogenase assembly factor 2, mitochondrial"/>
    <property type="match status" value="1"/>
</dbReference>
<evidence type="ECO:0000256" key="8">
    <source>
        <dbReference type="HAMAP-Rule" id="MF_03057"/>
    </source>
</evidence>
<comment type="subcellular location">
    <subcellularLocation>
        <location evidence="1">Membrane</location>
        <topology evidence="1">Multi-pass membrane protein</topology>
    </subcellularLocation>
    <subcellularLocation>
        <location evidence="2 8">Mitochondrion matrix</location>
    </subcellularLocation>
</comment>
<feature type="transmembrane region" description="Helical" evidence="9">
    <location>
        <begin position="333"/>
        <end position="354"/>
    </location>
</feature>
<reference evidence="11" key="1">
    <citation type="submission" date="2016-11" db="UniProtKB">
        <authorList>
            <consortium name="WormBaseParasite"/>
        </authorList>
    </citation>
    <scope>IDENTIFICATION</scope>
    <source>
        <strain evidence="11">pt0022</strain>
    </source>
</reference>
<evidence type="ECO:0000256" key="6">
    <source>
        <dbReference type="ARBA" id="ARBA00023136"/>
    </source>
</evidence>
<dbReference type="InterPro" id="IPR007829">
    <property type="entry name" value="TM2"/>
</dbReference>
<dbReference type="PANTHER" id="PTHR12469">
    <property type="entry name" value="PROTEIN EMI5 HOMOLOG, MITOCHONDRIAL"/>
    <property type="match status" value="1"/>
</dbReference>
<evidence type="ECO:0000256" key="7">
    <source>
        <dbReference type="ARBA" id="ARBA00023186"/>
    </source>
</evidence>
<dbReference type="SUPFAM" id="SSF109910">
    <property type="entry name" value="YgfY-like"/>
    <property type="match status" value="1"/>
</dbReference>
<evidence type="ECO:0000256" key="2">
    <source>
        <dbReference type="ARBA" id="ARBA00004305"/>
    </source>
</evidence>
<name>A0A1I8EKX0_WUCBA</name>
<keyword evidence="5 8" id="KW-0496">Mitochondrion</keyword>
<dbReference type="Pfam" id="PF05154">
    <property type="entry name" value="TM2"/>
    <property type="match status" value="1"/>
</dbReference>
<dbReference type="GO" id="GO:0005759">
    <property type="term" value="C:mitochondrial matrix"/>
    <property type="evidence" value="ECO:0007669"/>
    <property type="project" value="UniProtKB-SubCell"/>
</dbReference>
<dbReference type="AlphaFoldDB" id="A0A1I8EKX0"/>
<evidence type="ECO:0000256" key="1">
    <source>
        <dbReference type="ARBA" id="ARBA00004141"/>
    </source>
</evidence>
<sequence>MALFGTIRQLFRTQKWFTHAMAQFSDQSSIKIAQTAHDYNPELRLENENIETKRSRLLYQSKKRGILENDILLGEFASQMLQKMSIQQLMRYDEIINGEHMEWDLYYYMSGRKDLPEDLKSCELLMDFVKKRVEKVCDKAKMHLGRALMTLLTGILPISGIQTNPVSVPKGQKHGNIVIAAVISTPLLPDNDGFGVCELEGFDLNPTGPLVPCSFLDERWVDCDAPVDISSIPEANNTKVDGACVIWGGTRYENVERTNVTCRVLPCIECRGPRTFLRQLIHVLFWSLFCLSFLAKKFLKFFLENDIFMETLIHGSLLSVNTTIFTVDRFCLGYSAIAVGKLMTLGGLGLWWIVDIFLLITGNLLPADGSNWQPYY</sequence>
<keyword evidence="4 9" id="KW-1133">Transmembrane helix</keyword>
<evidence type="ECO:0000256" key="9">
    <source>
        <dbReference type="SAM" id="Phobius"/>
    </source>
</evidence>
<dbReference type="GO" id="GO:0006099">
    <property type="term" value="P:tricarboxylic acid cycle"/>
    <property type="evidence" value="ECO:0007669"/>
    <property type="project" value="TreeGrafter"/>
</dbReference>
<accession>A0A1I8EKX0</accession>
<keyword evidence="3 9" id="KW-0812">Transmembrane</keyword>
<dbReference type="InterPro" id="IPR028882">
    <property type="entry name" value="SDHAF2"/>
</dbReference>
<dbReference type="WBParaSite" id="maker-PairedContig_2815-snap-gene-0.12-mRNA-1">
    <property type="protein sequence ID" value="maker-PairedContig_2815-snap-gene-0.12-mRNA-1"/>
    <property type="gene ID" value="maker-PairedContig_2815-snap-gene-0.12"/>
</dbReference>
<dbReference type="InterPro" id="IPR005631">
    <property type="entry name" value="SDH"/>
</dbReference>
<dbReference type="InterPro" id="IPR036714">
    <property type="entry name" value="SDH_sf"/>
</dbReference>
<evidence type="ECO:0000313" key="11">
    <source>
        <dbReference type="WBParaSite" id="maker-PairedContig_2815-snap-gene-0.12-mRNA-1"/>
    </source>
</evidence>
<evidence type="ECO:0000256" key="5">
    <source>
        <dbReference type="ARBA" id="ARBA00023128"/>
    </source>
</evidence>
<comment type="similarity">
    <text evidence="8">Belongs to the SDHAF2 family.</text>
</comment>
<keyword evidence="7 8" id="KW-0143">Chaperone</keyword>
<dbReference type="GO" id="GO:0034553">
    <property type="term" value="P:mitochondrial respiratory chain complex II assembly"/>
    <property type="evidence" value="ECO:0007669"/>
    <property type="project" value="TreeGrafter"/>
</dbReference>
<comment type="function">
    <text evidence="8">Plays an essential role in the assembly of succinate dehydrogenase (SDH), an enzyme complex (also referred to as respiratory complex II) that is a component of both the tricarboxylic acid (TCA) cycle and the mitochondrial electron transport chain, and which couples the oxidation of succinate to fumarate with the reduction of ubiquinone (coenzyme Q) to ubiquinol. Required for flavinylation (covalent attachment of FAD) of the flavoprotein subunit of the SDH catalytic dimer.</text>
</comment>
<protein>
    <recommendedName>
        <fullName evidence="8">Succinate dehydrogenase assembly factor 2, mitochondrial</fullName>
        <shortName evidence="8">SDH assembly factor 2</shortName>
        <shortName evidence="8">SDHAF2</shortName>
    </recommendedName>
</protein>
<dbReference type="GO" id="GO:0006121">
    <property type="term" value="P:mitochondrial electron transport, succinate to ubiquinone"/>
    <property type="evidence" value="ECO:0007669"/>
    <property type="project" value="UniProtKB-UniRule"/>
</dbReference>
<organism evidence="11">
    <name type="scientific">Wuchereria bancrofti</name>
    <dbReference type="NCBI Taxonomy" id="6293"/>
    <lineage>
        <taxon>Eukaryota</taxon>
        <taxon>Metazoa</taxon>
        <taxon>Ecdysozoa</taxon>
        <taxon>Nematoda</taxon>
        <taxon>Chromadorea</taxon>
        <taxon>Rhabditida</taxon>
        <taxon>Spirurina</taxon>
        <taxon>Spiruromorpha</taxon>
        <taxon>Filarioidea</taxon>
        <taxon>Onchocercidae</taxon>
        <taxon>Wuchereria</taxon>
    </lineage>
</organism>
<dbReference type="Gene3D" id="1.10.150.250">
    <property type="entry name" value="Flavinator of succinate dehydrogenase"/>
    <property type="match status" value="1"/>
</dbReference>
<dbReference type="Pfam" id="PF03937">
    <property type="entry name" value="Sdh5"/>
    <property type="match status" value="1"/>
</dbReference>
<comment type="subunit">
    <text evidence="8">Interacts with the flavoprotein subunit within the SDH catalytic dimer.</text>
</comment>
<feature type="domain" description="TM2" evidence="10">
    <location>
        <begin position="317"/>
        <end position="357"/>
    </location>
</feature>